<evidence type="ECO:0000256" key="6">
    <source>
        <dbReference type="ARBA" id="ARBA00023136"/>
    </source>
</evidence>
<reference evidence="9 10" key="1">
    <citation type="submission" date="2021-07" db="EMBL/GenBank/DDBJ databases">
        <title>Genomic diversity and antimicrobial resistance of Prevotella spp. isolated from chronic lung disease airways.</title>
        <authorList>
            <person name="Webb K.A."/>
            <person name="Olagoke O.S."/>
            <person name="Baird T."/>
            <person name="Neill J."/>
            <person name="Pham A."/>
            <person name="Wells T.J."/>
            <person name="Ramsay K.A."/>
            <person name="Bell S.C."/>
            <person name="Sarovich D.S."/>
            <person name="Price E.P."/>
        </authorList>
    </citation>
    <scope>NUCLEOTIDE SEQUENCE [LARGE SCALE GENOMIC DNA]</scope>
    <source>
        <strain evidence="9 10">SCHI0011.S.12</strain>
    </source>
</reference>
<comment type="caution">
    <text evidence="9">The sequence shown here is derived from an EMBL/GenBank/DDBJ whole genome shotgun (WGS) entry which is preliminary data.</text>
</comment>
<dbReference type="PROSITE" id="PS51202">
    <property type="entry name" value="RCK_C"/>
    <property type="match status" value="2"/>
</dbReference>
<dbReference type="InterPro" id="IPR006153">
    <property type="entry name" value="Cation/H_exchanger_TM"/>
</dbReference>
<gene>
    <name evidence="9" type="ORF">KZO38_06485</name>
</gene>
<dbReference type="InterPro" id="IPR006037">
    <property type="entry name" value="RCK_C"/>
</dbReference>
<accession>A0ABS6YCW2</accession>
<evidence type="ECO:0000256" key="5">
    <source>
        <dbReference type="ARBA" id="ARBA00022989"/>
    </source>
</evidence>
<feature type="transmembrane region" description="Helical" evidence="7">
    <location>
        <begin position="6"/>
        <end position="25"/>
    </location>
</feature>
<evidence type="ECO:0000256" key="3">
    <source>
        <dbReference type="ARBA" id="ARBA00022448"/>
    </source>
</evidence>
<sequence length="748" mass="83484">MSNIAPLIGDLGLILVVAGIVTLLFKYLKQPLVLGYIVAGFLVGPNMPYTPSIVDRVDVQVWADIGVVFLLFSMGLDFSFKKIFKLGTAPFIAVLGIVVSMFTIGYTAGWLFGWTSMERIFLASVFSVCSSSTIVYKTFNELKLKQQRFASLVLSVLVIEDVLSIVIMVMLSAIAGGDSLSSMELIKITTKIAFFIILWFVVGIYLVPIFLRKTRKIMTNEILLVVSLAMCFFMAIFSAQVGFSSAFGAFVMGSILAETVDVHKIIKVVEPIKDLFGAVFFVSVGMLVDVKILIDYALPILSIVALVIVGQAIFGTFSFMLSGNSLKTSMQSSFSMAQIGEFPFIIASLGVSLGVIGNFMYPVIVAASAITTFLTPYVIKSAVPLYNGLERVLPRRWMKMINHMNVGTERDSSNSLWKPFMIRMLRTVVIYSIISIAVISLMLTFFLPFIRSILPHWWANAVCGGLTLMFIASFLRAIVLAPNHSAEFKVLWNESHKNRLPLTFMTFVRIVIAVAFTFYICNYLSRFSFALMMSIALVMVILMLMSRRLKSRTIRMERQFVENLRARDIEAVVLGHNKPLYARNLQDRDLHIADFEVPENSIWIGKTLEELQLASIYGIQVSSILRGKHRLNIPGGSTIIYPGDVIQAIGSDEKLTAFHTAMSEALVPDDLEIEMREMKLKQLIVEKDSYLIGKTVQNSGIRDRFNCMIVGFDDGNEDLTPAHPTREFKIGDVVWLVGEQESLKELMS</sequence>
<organism evidence="9 10">
    <name type="scientific">Hoylesella nanceiensis</name>
    <dbReference type="NCBI Taxonomy" id="425941"/>
    <lineage>
        <taxon>Bacteria</taxon>
        <taxon>Pseudomonadati</taxon>
        <taxon>Bacteroidota</taxon>
        <taxon>Bacteroidia</taxon>
        <taxon>Bacteroidales</taxon>
        <taxon>Prevotellaceae</taxon>
        <taxon>Hoylesella</taxon>
    </lineage>
</organism>
<feature type="transmembrane region" description="Helical" evidence="7">
    <location>
        <begin position="188"/>
        <end position="210"/>
    </location>
</feature>
<feature type="transmembrane region" description="Helical" evidence="7">
    <location>
        <begin position="428"/>
        <end position="450"/>
    </location>
</feature>
<feature type="transmembrane region" description="Helical" evidence="7">
    <location>
        <begin position="120"/>
        <end position="139"/>
    </location>
</feature>
<evidence type="ECO:0000259" key="8">
    <source>
        <dbReference type="PROSITE" id="PS51202"/>
    </source>
</evidence>
<feature type="transmembrane region" description="Helical" evidence="7">
    <location>
        <begin position="526"/>
        <end position="546"/>
    </location>
</feature>
<keyword evidence="6 7" id="KW-0472">Membrane</keyword>
<dbReference type="Pfam" id="PF00999">
    <property type="entry name" value="Na_H_Exchanger"/>
    <property type="match status" value="1"/>
</dbReference>
<feature type="transmembrane region" description="Helical" evidence="7">
    <location>
        <begin position="151"/>
        <end position="176"/>
    </location>
</feature>
<feature type="transmembrane region" description="Helical" evidence="7">
    <location>
        <begin position="456"/>
        <end position="479"/>
    </location>
</feature>
<feature type="transmembrane region" description="Helical" evidence="7">
    <location>
        <begin position="300"/>
        <end position="321"/>
    </location>
</feature>
<proteinExistence type="inferred from homology"/>
<dbReference type="PANTHER" id="PTHR42751">
    <property type="entry name" value="SODIUM/HYDROGEN EXCHANGER FAMILY/TRKA DOMAIN PROTEIN"/>
    <property type="match status" value="1"/>
</dbReference>
<name>A0ABS6YCW2_9BACT</name>
<feature type="transmembrane region" description="Helical" evidence="7">
    <location>
        <begin position="342"/>
        <end position="361"/>
    </location>
</feature>
<keyword evidence="5 7" id="KW-1133">Transmembrane helix</keyword>
<protein>
    <submittedName>
        <fullName evidence="9">Cation:proton antiporter</fullName>
    </submittedName>
</protein>
<evidence type="ECO:0000256" key="7">
    <source>
        <dbReference type="SAM" id="Phobius"/>
    </source>
</evidence>
<keyword evidence="4 7" id="KW-0812">Transmembrane</keyword>
<feature type="transmembrane region" description="Helical" evidence="7">
    <location>
        <begin position="32"/>
        <end position="49"/>
    </location>
</feature>
<feature type="transmembrane region" description="Helical" evidence="7">
    <location>
        <begin position="275"/>
        <end position="294"/>
    </location>
</feature>
<feature type="transmembrane region" description="Helical" evidence="7">
    <location>
        <begin position="61"/>
        <end position="80"/>
    </location>
</feature>
<dbReference type="RefSeq" id="WP_219481310.1">
    <property type="nucleotide sequence ID" value="NZ_JAHXCT010000004.1"/>
</dbReference>
<feature type="transmembrane region" description="Helical" evidence="7">
    <location>
        <begin position="92"/>
        <end position="114"/>
    </location>
</feature>
<dbReference type="PANTHER" id="PTHR42751:SF3">
    <property type="entry name" value="SODIUM_GLUTAMATE SYMPORTER"/>
    <property type="match status" value="1"/>
</dbReference>
<dbReference type="EMBL" id="JAHXCT010000004">
    <property type="protein sequence ID" value="MBW4769408.1"/>
    <property type="molecule type" value="Genomic_DNA"/>
</dbReference>
<dbReference type="Proteomes" id="UP000788426">
    <property type="component" value="Unassembled WGS sequence"/>
</dbReference>
<evidence type="ECO:0000313" key="10">
    <source>
        <dbReference type="Proteomes" id="UP000788426"/>
    </source>
</evidence>
<evidence type="ECO:0000256" key="4">
    <source>
        <dbReference type="ARBA" id="ARBA00022692"/>
    </source>
</evidence>
<evidence type="ECO:0000313" key="9">
    <source>
        <dbReference type="EMBL" id="MBW4769408.1"/>
    </source>
</evidence>
<keyword evidence="3" id="KW-0813">Transport</keyword>
<feature type="domain" description="RCK C-terminal" evidence="8">
    <location>
        <begin position="668"/>
        <end position="748"/>
    </location>
</feature>
<evidence type="ECO:0000256" key="2">
    <source>
        <dbReference type="ARBA" id="ARBA00005551"/>
    </source>
</evidence>
<feature type="transmembrane region" description="Helical" evidence="7">
    <location>
        <begin position="500"/>
        <end position="520"/>
    </location>
</feature>
<evidence type="ECO:0000256" key="1">
    <source>
        <dbReference type="ARBA" id="ARBA00004141"/>
    </source>
</evidence>
<keyword evidence="10" id="KW-1185">Reference proteome</keyword>
<feature type="domain" description="RCK C-terminal" evidence="8">
    <location>
        <begin position="580"/>
        <end position="664"/>
    </location>
</feature>
<dbReference type="Pfam" id="PF02080">
    <property type="entry name" value="TrkA_C"/>
    <property type="match status" value="2"/>
</dbReference>
<comment type="subcellular location">
    <subcellularLocation>
        <location evidence="1">Membrane</location>
        <topology evidence="1">Multi-pass membrane protein</topology>
    </subcellularLocation>
</comment>
<feature type="transmembrane region" description="Helical" evidence="7">
    <location>
        <begin position="222"/>
        <end position="239"/>
    </location>
</feature>
<comment type="similarity">
    <text evidence="2">Belongs to the monovalent cation:proton antiporter 2 (CPA2) transporter (TC 2.A.37) family.</text>
</comment>